<dbReference type="InterPro" id="IPR059176">
    <property type="entry name" value="UDP-X_N"/>
</dbReference>
<dbReference type="InterPro" id="IPR000086">
    <property type="entry name" value="NUDIX_hydrolase_dom"/>
</dbReference>
<evidence type="ECO:0000259" key="1">
    <source>
        <dbReference type="PROSITE" id="PS51462"/>
    </source>
</evidence>
<sequence>MKTLLEFSRELAAIGQAGLTYSKDPFDKERFIRLRQMAGELLEMHAGVPDFRWPDEIGYPTPKVDVRGAIFQGAQVLLIKETASGLWTLPGGWADVNSSPKENVERECLEETGYVVEATVLTSIIDRDRAGYPRHANSIFKLFFLCEITGGAPTTNVECSAIEFFDVATLPELDPHRASREDIERAYQAYQDGSAGSHFN</sequence>
<protein>
    <submittedName>
        <fullName evidence="2">ADP-ribose pyrophosphatase YjhB (NUDIX family)</fullName>
    </submittedName>
</protein>
<dbReference type="PANTHER" id="PTHR43736">
    <property type="entry name" value="ADP-RIBOSE PYROPHOSPHATASE"/>
    <property type="match status" value="1"/>
</dbReference>
<dbReference type="PANTHER" id="PTHR43736:SF1">
    <property type="entry name" value="DIHYDRONEOPTERIN TRIPHOSPHATE DIPHOSPHATASE"/>
    <property type="match status" value="1"/>
</dbReference>
<evidence type="ECO:0000313" key="2">
    <source>
        <dbReference type="EMBL" id="RBP35538.1"/>
    </source>
</evidence>
<dbReference type="Gene3D" id="6.10.250.1120">
    <property type="match status" value="1"/>
</dbReference>
<dbReference type="SUPFAM" id="SSF55811">
    <property type="entry name" value="Nudix"/>
    <property type="match status" value="1"/>
</dbReference>
<keyword evidence="3" id="KW-1185">Reference proteome</keyword>
<reference evidence="2 3" key="1">
    <citation type="submission" date="2018-06" db="EMBL/GenBank/DDBJ databases">
        <title>Genomic Encyclopedia of Type Strains, Phase IV (KMG-IV): sequencing the most valuable type-strain genomes for metagenomic binning, comparative biology and taxonomic classification.</title>
        <authorList>
            <person name="Goeker M."/>
        </authorList>
    </citation>
    <scope>NUCLEOTIDE SEQUENCE [LARGE SCALE GENOMIC DNA]</scope>
    <source>
        <strain evidence="2 3">DSM 25532</strain>
    </source>
</reference>
<dbReference type="EMBL" id="QNRR01000021">
    <property type="protein sequence ID" value="RBP35538.1"/>
    <property type="molecule type" value="Genomic_DNA"/>
</dbReference>
<organism evidence="2 3">
    <name type="scientific">Roseimicrobium gellanilyticum</name>
    <dbReference type="NCBI Taxonomy" id="748857"/>
    <lineage>
        <taxon>Bacteria</taxon>
        <taxon>Pseudomonadati</taxon>
        <taxon>Verrucomicrobiota</taxon>
        <taxon>Verrucomicrobiia</taxon>
        <taxon>Verrucomicrobiales</taxon>
        <taxon>Verrucomicrobiaceae</taxon>
        <taxon>Roseimicrobium</taxon>
    </lineage>
</organism>
<dbReference type="Proteomes" id="UP000253426">
    <property type="component" value="Unassembled WGS sequence"/>
</dbReference>
<dbReference type="PROSITE" id="PS51462">
    <property type="entry name" value="NUDIX"/>
    <property type="match status" value="1"/>
</dbReference>
<evidence type="ECO:0000313" key="3">
    <source>
        <dbReference type="Proteomes" id="UP000253426"/>
    </source>
</evidence>
<dbReference type="OrthoDB" id="9804442at2"/>
<accession>A0A366H3A1</accession>
<comment type="caution">
    <text evidence="2">The sequence shown here is derived from an EMBL/GenBank/DDBJ whole genome shotgun (WGS) entry which is preliminary data.</text>
</comment>
<dbReference type="Gene3D" id="3.90.79.10">
    <property type="entry name" value="Nucleoside Triphosphate Pyrophosphohydrolase"/>
    <property type="match status" value="1"/>
</dbReference>
<feature type="domain" description="Nudix hydrolase" evidence="1">
    <location>
        <begin position="61"/>
        <end position="188"/>
    </location>
</feature>
<dbReference type="AlphaFoldDB" id="A0A366H3A1"/>
<gene>
    <name evidence="2" type="ORF">DES53_12158</name>
</gene>
<dbReference type="Pfam" id="PF00293">
    <property type="entry name" value="NUDIX"/>
    <property type="match status" value="1"/>
</dbReference>
<dbReference type="RefSeq" id="WP_147263748.1">
    <property type="nucleotide sequence ID" value="NZ_QNRR01000021.1"/>
</dbReference>
<dbReference type="InterPro" id="IPR015797">
    <property type="entry name" value="NUDIX_hydrolase-like_dom_sf"/>
</dbReference>
<dbReference type="Pfam" id="PF12535">
    <property type="entry name" value="Nudix_N"/>
    <property type="match status" value="1"/>
</dbReference>
<proteinExistence type="predicted"/>
<name>A0A366H3A1_9BACT</name>